<feature type="region of interest" description="Disordered" evidence="1">
    <location>
        <begin position="112"/>
        <end position="139"/>
    </location>
</feature>
<dbReference type="Proteomes" id="UP000276345">
    <property type="component" value="Chromosome"/>
</dbReference>
<reference evidence="2 3" key="1">
    <citation type="submission" date="2018-12" db="EMBL/GenBank/DDBJ databases">
        <authorList>
            <consortium name="Pathogen Informatics"/>
        </authorList>
    </citation>
    <scope>NUCLEOTIDE SEQUENCE [LARGE SCALE GENOMIC DNA]</scope>
    <source>
        <strain evidence="2 3">NCTC7406</strain>
    </source>
</reference>
<evidence type="ECO:0000256" key="1">
    <source>
        <dbReference type="SAM" id="MobiDB-lite"/>
    </source>
</evidence>
<accession>A0A3S4IQY1</accession>
<evidence type="ECO:0000313" key="2">
    <source>
        <dbReference type="EMBL" id="VEA03399.1"/>
    </source>
</evidence>
<feature type="compositionally biased region" description="Basic and acidic residues" evidence="1">
    <location>
        <begin position="112"/>
        <end position="124"/>
    </location>
</feature>
<dbReference type="EMBL" id="LR134142">
    <property type="protein sequence ID" value="VEA03399.1"/>
    <property type="molecule type" value="Genomic_DNA"/>
</dbReference>
<proteinExistence type="predicted"/>
<protein>
    <submittedName>
        <fullName evidence="2">Type VI secretion system protein ImpI</fullName>
    </submittedName>
</protein>
<dbReference type="AlphaFoldDB" id="A0A3S4IQY1"/>
<sequence length="139" mass="14520">MQVLQSESLTTAAAGAYAQPTVPLSDLKAGGGIDTPFMDLPPVYAEPRDEALSPAEATQRHLAVTPLLRGLGSSLSVSNSQDADAFLEETGRALQAAIQGLLDLQHSQNSLSDKHLRPLEDKPAAPESGLRHGAGGDVR</sequence>
<organism evidence="2 3">
    <name type="scientific">Salmonella enterica subsp. enterica serovar Sanjuan</name>
    <dbReference type="NCBI Taxonomy" id="1160765"/>
    <lineage>
        <taxon>Bacteria</taxon>
        <taxon>Pseudomonadati</taxon>
        <taxon>Pseudomonadota</taxon>
        <taxon>Gammaproteobacteria</taxon>
        <taxon>Enterobacterales</taxon>
        <taxon>Enterobacteriaceae</taxon>
        <taxon>Salmonella</taxon>
    </lineage>
</organism>
<name>A0A3S4IQY1_SALET</name>
<gene>
    <name evidence="2" type="ORF">NCTC7406_00844</name>
</gene>
<evidence type="ECO:0000313" key="3">
    <source>
        <dbReference type="Proteomes" id="UP000276345"/>
    </source>
</evidence>